<evidence type="ECO:0000256" key="1">
    <source>
        <dbReference type="ARBA" id="ARBA00009986"/>
    </source>
</evidence>
<keyword evidence="2 4" id="KW-0560">Oxidoreductase</keyword>
<evidence type="ECO:0000256" key="7">
    <source>
        <dbReference type="RuleBase" id="RU003345"/>
    </source>
</evidence>
<dbReference type="OrthoDB" id="9812625at2"/>
<evidence type="ECO:0000259" key="8">
    <source>
        <dbReference type="Pfam" id="PF00171"/>
    </source>
</evidence>
<dbReference type="GO" id="GO:0004029">
    <property type="term" value="F:aldehyde dehydrogenase (NAD+) activity"/>
    <property type="evidence" value="ECO:0007669"/>
    <property type="project" value="TreeGrafter"/>
</dbReference>
<dbReference type="Gene3D" id="3.40.605.10">
    <property type="entry name" value="Aldehyde Dehydrogenase, Chain A, domain 1"/>
    <property type="match status" value="1"/>
</dbReference>
<proteinExistence type="inferred from homology"/>
<dbReference type="CDD" id="cd07133">
    <property type="entry name" value="ALDH_CALDH_CalB"/>
    <property type="match status" value="1"/>
</dbReference>
<comment type="caution">
    <text evidence="9">The sequence shown here is derived from an EMBL/GenBank/DDBJ whole genome shotgun (WGS) entry which is preliminary data.</text>
</comment>
<name>A0A3A6TTY4_9GAMM</name>
<comment type="similarity">
    <text evidence="1 4 7">Belongs to the aldehyde dehydrogenase family.</text>
</comment>
<dbReference type="InterPro" id="IPR029510">
    <property type="entry name" value="Ald_DH_CS_GLU"/>
</dbReference>
<dbReference type="GO" id="GO:0006081">
    <property type="term" value="P:aldehyde metabolic process"/>
    <property type="evidence" value="ECO:0007669"/>
    <property type="project" value="InterPro"/>
</dbReference>
<dbReference type="Gene3D" id="3.40.309.10">
    <property type="entry name" value="Aldehyde Dehydrogenase, Chain A, domain 2"/>
    <property type="match status" value="1"/>
</dbReference>
<dbReference type="EMBL" id="QYYH01000049">
    <property type="protein sequence ID" value="RJY16375.1"/>
    <property type="molecule type" value="Genomic_DNA"/>
</dbReference>
<dbReference type="InterPro" id="IPR012394">
    <property type="entry name" value="Aldehyde_DH_NAD(P)"/>
</dbReference>
<dbReference type="SUPFAM" id="SSF53720">
    <property type="entry name" value="ALDH-like"/>
    <property type="match status" value="1"/>
</dbReference>
<evidence type="ECO:0000256" key="6">
    <source>
        <dbReference type="PROSITE-ProRule" id="PRU10007"/>
    </source>
</evidence>
<dbReference type="PIRSF" id="PIRSF036492">
    <property type="entry name" value="ALDH"/>
    <property type="match status" value="1"/>
</dbReference>
<organism evidence="9 10">
    <name type="scientific">Parashewanella spongiae</name>
    <dbReference type="NCBI Taxonomy" id="342950"/>
    <lineage>
        <taxon>Bacteria</taxon>
        <taxon>Pseudomonadati</taxon>
        <taxon>Pseudomonadota</taxon>
        <taxon>Gammaproteobacteria</taxon>
        <taxon>Alteromonadales</taxon>
        <taxon>Shewanellaceae</taxon>
        <taxon>Parashewanella</taxon>
    </lineage>
</organism>
<protein>
    <recommendedName>
        <fullName evidence="4">Aldehyde dehydrogenase</fullName>
    </recommendedName>
</protein>
<keyword evidence="10" id="KW-1185">Reference proteome</keyword>
<evidence type="ECO:0000256" key="4">
    <source>
        <dbReference type="PIRNR" id="PIRNR036492"/>
    </source>
</evidence>
<evidence type="ECO:0000256" key="3">
    <source>
        <dbReference type="ARBA" id="ARBA00023027"/>
    </source>
</evidence>
<dbReference type="InterPro" id="IPR016163">
    <property type="entry name" value="Ald_DH_C"/>
</dbReference>
<feature type="active site" evidence="5 6">
    <location>
        <position position="219"/>
    </location>
</feature>
<dbReference type="PANTHER" id="PTHR43570">
    <property type="entry name" value="ALDEHYDE DEHYDROGENASE"/>
    <property type="match status" value="1"/>
</dbReference>
<dbReference type="Proteomes" id="UP000273022">
    <property type="component" value="Unassembled WGS sequence"/>
</dbReference>
<dbReference type="RefSeq" id="WP_121853409.1">
    <property type="nucleotide sequence ID" value="NZ_CP037952.1"/>
</dbReference>
<dbReference type="PANTHER" id="PTHR43570:SF20">
    <property type="entry name" value="ALDEHYDE DEHYDROGENASE ALDX-RELATED"/>
    <property type="match status" value="1"/>
</dbReference>
<reference evidence="9 10" key="1">
    <citation type="submission" date="2018-09" db="EMBL/GenBank/DDBJ databases">
        <title>Phylogeny of the Shewanellaceae, and recommendation for two new genera, Pseudoshewanella and Parashewanella.</title>
        <authorList>
            <person name="Wang G."/>
        </authorList>
    </citation>
    <scope>NUCLEOTIDE SEQUENCE [LARGE SCALE GENOMIC DNA]</scope>
    <source>
        <strain evidence="9 10">KCTC 22492</strain>
    </source>
</reference>
<evidence type="ECO:0000256" key="2">
    <source>
        <dbReference type="ARBA" id="ARBA00023002"/>
    </source>
</evidence>
<dbReference type="FunFam" id="3.40.309.10:FF:000003">
    <property type="entry name" value="Aldehyde dehydrogenase"/>
    <property type="match status" value="1"/>
</dbReference>
<feature type="active site" evidence="5">
    <location>
        <position position="253"/>
    </location>
</feature>
<gene>
    <name evidence="9" type="ORF">D5R81_09515</name>
</gene>
<evidence type="ECO:0000313" key="9">
    <source>
        <dbReference type="EMBL" id="RJY16375.1"/>
    </source>
</evidence>
<evidence type="ECO:0000256" key="5">
    <source>
        <dbReference type="PIRSR" id="PIRSR036492-1"/>
    </source>
</evidence>
<keyword evidence="3" id="KW-0520">NAD</keyword>
<dbReference type="InterPro" id="IPR016161">
    <property type="entry name" value="Ald_DH/histidinol_DH"/>
</dbReference>
<dbReference type="AlphaFoldDB" id="A0A3A6TTY4"/>
<dbReference type="GO" id="GO:0005737">
    <property type="term" value="C:cytoplasm"/>
    <property type="evidence" value="ECO:0007669"/>
    <property type="project" value="TreeGrafter"/>
</dbReference>
<dbReference type="Pfam" id="PF00171">
    <property type="entry name" value="Aldedh"/>
    <property type="match status" value="1"/>
</dbReference>
<accession>A0A3A6TTY4</accession>
<sequence length="473" mass="52325">MSTQIEQQKQQLAHTFTQQKNAFSEAPFSSFTERKTALLKLKKAVLNEQQALIDAVDEDYNGRSNQDTIIGDILPAISHFNYTLKKLKKWMKPQRRHVGLLLAPASVKVHYQPKGVIGIIVPWNFPIVLAFAPLVTSIAAGNRVMLKLSEFTPKTNQVIKQIVSNVFSEKQVAIIEGEADIAAEFSSLPFDHMLFTGSTGVGHHVMRAAAKNLTPVTLELGGKSPVIVAPDISIEIAVERLIYGKCLNAGQICVSPDYVLCPREKIQQFIEVYKRRFTEMYSSVSNNTDYGNIINQRQFDRLQGLLSDAQQKGATIISSSNETIADTSRKMPTQLVTNVTDDMLLMQDEIFGPILPIIGYSSINDAIEYINSRARPLALYLMSFDNNTQKTVLTHTHSGGVCVNDTILHVAADDAPFGGIGASGMGNYHGKEGFETFSHAKTVFSRGWVNTGKLVQPPYGKGLSKLMLKFFLR</sequence>
<evidence type="ECO:0000313" key="10">
    <source>
        <dbReference type="Proteomes" id="UP000273022"/>
    </source>
</evidence>
<feature type="domain" description="Aldehyde dehydrogenase" evidence="8">
    <location>
        <begin position="8"/>
        <end position="443"/>
    </location>
</feature>
<dbReference type="PROSITE" id="PS00687">
    <property type="entry name" value="ALDEHYDE_DEHYDR_GLU"/>
    <property type="match status" value="1"/>
</dbReference>
<dbReference type="InterPro" id="IPR016162">
    <property type="entry name" value="Ald_DH_N"/>
</dbReference>
<dbReference type="InterPro" id="IPR015590">
    <property type="entry name" value="Aldehyde_DH_dom"/>
</dbReference>